<keyword evidence="2" id="KW-0378">Hydrolase</keyword>
<protein>
    <recommendedName>
        <fullName evidence="4">Exonuclease domain-containing protein</fullName>
    </recommendedName>
</protein>
<dbReference type="CDD" id="cd06127">
    <property type="entry name" value="DEDDh"/>
    <property type="match status" value="1"/>
</dbReference>
<organism evidence="5 6">
    <name type="scientific">Algivirga pacifica</name>
    <dbReference type="NCBI Taxonomy" id="1162670"/>
    <lineage>
        <taxon>Bacteria</taxon>
        <taxon>Pseudomonadati</taxon>
        <taxon>Bacteroidota</taxon>
        <taxon>Cytophagia</taxon>
        <taxon>Cytophagales</taxon>
        <taxon>Flammeovirgaceae</taxon>
        <taxon>Algivirga</taxon>
    </lineage>
</organism>
<dbReference type="SUPFAM" id="SSF53098">
    <property type="entry name" value="Ribonuclease H-like"/>
    <property type="match status" value="1"/>
</dbReference>
<dbReference type="Proteomes" id="UP001500298">
    <property type="component" value="Unassembled WGS sequence"/>
</dbReference>
<evidence type="ECO:0000256" key="1">
    <source>
        <dbReference type="ARBA" id="ARBA00022722"/>
    </source>
</evidence>
<dbReference type="Pfam" id="PF00929">
    <property type="entry name" value="RNase_T"/>
    <property type="match status" value="1"/>
</dbReference>
<dbReference type="PANTHER" id="PTHR30231">
    <property type="entry name" value="DNA POLYMERASE III SUBUNIT EPSILON"/>
    <property type="match status" value="1"/>
</dbReference>
<keyword evidence="3" id="KW-0269">Exonuclease</keyword>
<keyword evidence="1" id="KW-0540">Nuclease</keyword>
<accession>A0ABP9D8C8</accession>
<evidence type="ECO:0000259" key="4">
    <source>
        <dbReference type="SMART" id="SM00479"/>
    </source>
</evidence>
<comment type="caution">
    <text evidence="5">The sequence shown here is derived from an EMBL/GenBank/DDBJ whole genome shotgun (WGS) entry which is preliminary data.</text>
</comment>
<dbReference type="SMART" id="SM00479">
    <property type="entry name" value="EXOIII"/>
    <property type="match status" value="1"/>
</dbReference>
<feature type="domain" description="Exonuclease" evidence="4">
    <location>
        <begin position="3"/>
        <end position="191"/>
    </location>
</feature>
<dbReference type="InterPro" id="IPR013520">
    <property type="entry name" value="Ribonucl_H"/>
</dbReference>
<dbReference type="Gene3D" id="3.30.420.10">
    <property type="entry name" value="Ribonuclease H-like superfamily/Ribonuclease H"/>
    <property type="match status" value="1"/>
</dbReference>
<proteinExistence type="predicted"/>
<evidence type="ECO:0000313" key="6">
    <source>
        <dbReference type="Proteomes" id="UP001500298"/>
    </source>
</evidence>
<keyword evidence="6" id="KW-1185">Reference proteome</keyword>
<evidence type="ECO:0000256" key="3">
    <source>
        <dbReference type="ARBA" id="ARBA00022839"/>
    </source>
</evidence>
<dbReference type="EMBL" id="BAABJX010000026">
    <property type="protein sequence ID" value="GAA4832587.1"/>
    <property type="molecule type" value="Genomic_DNA"/>
</dbReference>
<name>A0ABP9D8C8_9BACT</name>
<evidence type="ECO:0000256" key="2">
    <source>
        <dbReference type="ARBA" id="ARBA00022801"/>
    </source>
</evidence>
<gene>
    <name evidence="5" type="ORF">GCM10023331_17230</name>
</gene>
<sequence>MGNILFFDTETNGLPRSYHAKWSDVSNWPRVVQLGFLLTDTEGNTIQEYQAIIQPDGWEIPIEASRIHGISQEVAEAEGVPMFQAVAVFEEALEQADLLVAHNIKFDLPIMGAEFYREEKLLHVPDTFCTMLGSTDYVGIWNEYYGGYKWPKLEELYWKLFEEPFEGAHDALADVKATAACYFKLKEKGIFVFEG</sequence>
<reference evidence="6" key="1">
    <citation type="journal article" date="2019" name="Int. J. Syst. Evol. Microbiol.">
        <title>The Global Catalogue of Microorganisms (GCM) 10K type strain sequencing project: providing services to taxonomists for standard genome sequencing and annotation.</title>
        <authorList>
            <consortium name="The Broad Institute Genomics Platform"/>
            <consortium name="The Broad Institute Genome Sequencing Center for Infectious Disease"/>
            <person name="Wu L."/>
            <person name="Ma J."/>
        </authorList>
    </citation>
    <scope>NUCLEOTIDE SEQUENCE [LARGE SCALE GENOMIC DNA]</scope>
    <source>
        <strain evidence="6">JCM 18326</strain>
    </source>
</reference>
<dbReference type="InterPro" id="IPR036397">
    <property type="entry name" value="RNaseH_sf"/>
</dbReference>
<dbReference type="PANTHER" id="PTHR30231:SF4">
    <property type="entry name" value="PROTEIN NEN2"/>
    <property type="match status" value="1"/>
</dbReference>
<evidence type="ECO:0000313" key="5">
    <source>
        <dbReference type="EMBL" id="GAA4832587.1"/>
    </source>
</evidence>
<dbReference type="InterPro" id="IPR012337">
    <property type="entry name" value="RNaseH-like_sf"/>
</dbReference>